<dbReference type="EMBL" id="AZTB01000076">
    <property type="protein sequence ID" value="KGG79602.1"/>
    <property type="molecule type" value="Genomic_DNA"/>
</dbReference>
<comment type="subcellular location">
    <subcellularLocation>
        <location evidence="1">Cell membrane</location>
        <topology evidence="1">Multi-pass membrane protein</topology>
    </subcellularLocation>
</comment>
<feature type="transmembrane region" description="Helical" evidence="10">
    <location>
        <begin position="48"/>
        <end position="80"/>
    </location>
</feature>
<dbReference type="RefSeq" id="WP_035164788.1">
    <property type="nucleotide sequence ID" value="NZ_AZTB01000076.1"/>
</dbReference>
<keyword evidence="7 10" id="KW-1133">Transmembrane helix</keyword>
<dbReference type="InterPro" id="IPR051327">
    <property type="entry name" value="MATE_MepA_subfamily"/>
</dbReference>
<name>A0A096BFI4_9FIRM</name>
<dbReference type="InterPro" id="IPR048279">
    <property type="entry name" value="MdtK-like"/>
</dbReference>
<protein>
    <recommendedName>
        <fullName evidence="3">Multidrug export protein MepA</fullName>
    </recommendedName>
</protein>
<keyword evidence="8 10" id="KW-0472">Membrane</keyword>
<feature type="transmembrane region" description="Helical" evidence="10">
    <location>
        <begin position="417"/>
        <end position="438"/>
    </location>
</feature>
<dbReference type="PIRSF" id="PIRSF006603">
    <property type="entry name" value="DinF"/>
    <property type="match status" value="1"/>
</dbReference>
<feature type="transmembrane region" description="Helical" evidence="10">
    <location>
        <begin position="136"/>
        <end position="157"/>
    </location>
</feature>
<keyword evidence="4" id="KW-0813">Transport</keyword>
<dbReference type="Pfam" id="PF01554">
    <property type="entry name" value="MatE"/>
    <property type="match status" value="2"/>
</dbReference>
<dbReference type="GO" id="GO:0046677">
    <property type="term" value="P:response to antibiotic"/>
    <property type="evidence" value="ECO:0007669"/>
    <property type="project" value="UniProtKB-KW"/>
</dbReference>
<evidence type="ECO:0000256" key="1">
    <source>
        <dbReference type="ARBA" id="ARBA00004651"/>
    </source>
</evidence>
<evidence type="ECO:0000256" key="9">
    <source>
        <dbReference type="ARBA" id="ARBA00023251"/>
    </source>
</evidence>
<evidence type="ECO:0000313" key="11">
    <source>
        <dbReference type="EMBL" id="KGG79602.1"/>
    </source>
</evidence>
<evidence type="ECO:0000256" key="2">
    <source>
        <dbReference type="ARBA" id="ARBA00008417"/>
    </source>
</evidence>
<dbReference type="Proteomes" id="UP000029622">
    <property type="component" value="Unassembled WGS sequence"/>
</dbReference>
<feature type="transmembrane region" description="Helical" evidence="10">
    <location>
        <begin position="358"/>
        <end position="379"/>
    </location>
</feature>
<reference evidence="11 12" key="1">
    <citation type="submission" date="2013-12" db="EMBL/GenBank/DDBJ databases">
        <title>Draft genome sequence of Caloranaerobacter sp. H53214.</title>
        <authorList>
            <person name="Jiang L.J."/>
            <person name="Shao Z.Z."/>
            <person name="Long M.N."/>
        </authorList>
    </citation>
    <scope>NUCLEOTIDE SEQUENCE [LARGE SCALE GENOMIC DNA]</scope>
    <source>
        <strain evidence="11 12">H53214</strain>
    </source>
</reference>
<proteinExistence type="inferred from homology"/>
<dbReference type="GO" id="GO:0042910">
    <property type="term" value="F:xenobiotic transmembrane transporter activity"/>
    <property type="evidence" value="ECO:0007669"/>
    <property type="project" value="InterPro"/>
</dbReference>
<evidence type="ECO:0000313" key="12">
    <source>
        <dbReference type="Proteomes" id="UP000029622"/>
    </source>
</evidence>
<dbReference type="PANTHER" id="PTHR43823:SF3">
    <property type="entry name" value="MULTIDRUG EXPORT PROTEIN MEPA"/>
    <property type="match status" value="1"/>
</dbReference>
<evidence type="ECO:0000256" key="8">
    <source>
        <dbReference type="ARBA" id="ARBA00023136"/>
    </source>
</evidence>
<keyword evidence="9" id="KW-0046">Antibiotic resistance</keyword>
<keyword evidence="5" id="KW-1003">Cell membrane</keyword>
<evidence type="ECO:0000256" key="6">
    <source>
        <dbReference type="ARBA" id="ARBA00022692"/>
    </source>
</evidence>
<gene>
    <name evidence="11" type="ORF">Y919_11080</name>
</gene>
<accession>A0A096BFI4</accession>
<feature type="transmembrane region" description="Helical" evidence="10">
    <location>
        <begin position="391"/>
        <end position="411"/>
    </location>
</feature>
<feature type="transmembrane region" description="Helical" evidence="10">
    <location>
        <begin position="235"/>
        <end position="258"/>
    </location>
</feature>
<feature type="transmembrane region" description="Helical" evidence="10">
    <location>
        <begin position="270"/>
        <end position="290"/>
    </location>
</feature>
<dbReference type="GO" id="GO:0015297">
    <property type="term" value="F:antiporter activity"/>
    <property type="evidence" value="ECO:0007669"/>
    <property type="project" value="InterPro"/>
</dbReference>
<dbReference type="GO" id="GO:0005886">
    <property type="term" value="C:plasma membrane"/>
    <property type="evidence" value="ECO:0007669"/>
    <property type="project" value="UniProtKB-SubCell"/>
</dbReference>
<organism evidence="11 12">
    <name type="scientific">Caloranaerobacter azorensis H53214</name>
    <dbReference type="NCBI Taxonomy" id="1156417"/>
    <lineage>
        <taxon>Bacteria</taxon>
        <taxon>Bacillati</taxon>
        <taxon>Bacillota</taxon>
        <taxon>Tissierellia</taxon>
        <taxon>Tissierellales</taxon>
        <taxon>Thermohalobacteraceae</taxon>
        <taxon>Caloranaerobacter</taxon>
    </lineage>
</organism>
<feature type="transmembrane region" description="Helical" evidence="10">
    <location>
        <begin position="15"/>
        <end position="36"/>
    </location>
</feature>
<evidence type="ECO:0000256" key="3">
    <source>
        <dbReference type="ARBA" id="ARBA00022106"/>
    </source>
</evidence>
<dbReference type="InterPro" id="IPR045070">
    <property type="entry name" value="MATE_MepA-like"/>
</dbReference>
<comment type="caution">
    <text evidence="11">The sequence shown here is derived from an EMBL/GenBank/DDBJ whole genome shotgun (WGS) entry which is preliminary data.</text>
</comment>
<dbReference type="NCBIfam" id="TIGR00797">
    <property type="entry name" value="matE"/>
    <property type="match status" value="1"/>
</dbReference>
<comment type="similarity">
    <text evidence="2">Belongs to the multi antimicrobial extrusion (MATE) (TC 2.A.66.1) family. MepA subfamily.</text>
</comment>
<dbReference type="STRING" id="1156417.Y919_11080"/>
<dbReference type="PANTHER" id="PTHR43823">
    <property type="entry name" value="SPORULATION PROTEIN YKVU"/>
    <property type="match status" value="1"/>
</dbReference>
<dbReference type="CDD" id="cd13143">
    <property type="entry name" value="MATE_MepA_like"/>
    <property type="match status" value="1"/>
</dbReference>
<keyword evidence="6 10" id="KW-0812">Transmembrane</keyword>
<feature type="transmembrane region" description="Helical" evidence="10">
    <location>
        <begin position="169"/>
        <end position="188"/>
    </location>
</feature>
<feature type="transmembrane region" description="Helical" evidence="10">
    <location>
        <begin position="318"/>
        <end position="338"/>
    </location>
</feature>
<evidence type="ECO:0000256" key="7">
    <source>
        <dbReference type="ARBA" id="ARBA00022989"/>
    </source>
</evidence>
<feature type="transmembrane region" description="Helical" evidence="10">
    <location>
        <begin position="194"/>
        <end position="215"/>
    </location>
</feature>
<evidence type="ECO:0000256" key="10">
    <source>
        <dbReference type="SAM" id="Phobius"/>
    </source>
</evidence>
<dbReference type="AlphaFoldDB" id="A0A096BFI4"/>
<dbReference type="InterPro" id="IPR002528">
    <property type="entry name" value="MATE_fam"/>
</dbReference>
<evidence type="ECO:0000256" key="4">
    <source>
        <dbReference type="ARBA" id="ARBA00022448"/>
    </source>
</evidence>
<sequence length="460" mass="50099">MEHSKLLGEEKIEKLLLKFSIPAIVGMIVSALYNIVDRIYIGRGVGSLGIAGLTICYPIMIIIMAFGMLVGVGATSLISIRLGEQKRDEAEIILANGMVLLILISIIVSILGLTFLNPLLKLFGASNNTLPYAKQYLTIILIGTIFQTVGFGMNNFIRAEGNPKTAMMTMLIGAISNIILDPIFIFGFKLGVKGAAIATVLSQIISTIWVLSYFFSDKSHLKIHIANIKLQAPIVGKILAIGSAPFSMQVAASCVSALFNNQLSYYGGDIAISAMGIINSIVMLILMPIFGINQGAQPIIGYNYGAKKFDRVIKALKLAILAATTIVVIGFIATRVFPEQLISLFDKKDKELIKVGAQGMRIFLSMLPIIGFQIVSSNYFQAVGKPKQAMFLSLSRQVLVLIPALIILPKFFKLKGIWMAGPVSDFISSILTGTFLFLELKKLKGKHQIMNNFNPKISEE</sequence>
<evidence type="ECO:0000256" key="5">
    <source>
        <dbReference type="ARBA" id="ARBA00022475"/>
    </source>
</evidence>
<feature type="transmembrane region" description="Helical" evidence="10">
    <location>
        <begin position="92"/>
        <end position="116"/>
    </location>
</feature>